<dbReference type="GeneID" id="66052502"/>
<name>A0A2K3E3F6_CHLRE</name>
<keyword evidence="2" id="KW-1185">Reference proteome</keyword>
<gene>
    <name evidence="1" type="ORF">CHLRE_02g117676v5</name>
</gene>
<dbReference type="InParanoid" id="A0A2K3E3F6"/>
<sequence length="55" mass="5975">MVKLPLTRRAKDMFTRQCAQGGLVPSGNKIVFSVCVTVSQHPLSSLPRKQSTACT</sequence>
<accession>A0A2K3E3F6</accession>
<reference evidence="1 2" key="1">
    <citation type="journal article" date="2007" name="Science">
        <title>The Chlamydomonas genome reveals the evolution of key animal and plant functions.</title>
        <authorList>
            <person name="Merchant S.S."/>
            <person name="Prochnik S.E."/>
            <person name="Vallon O."/>
            <person name="Harris E.H."/>
            <person name="Karpowicz S.J."/>
            <person name="Witman G.B."/>
            <person name="Terry A."/>
            <person name="Salamov A."/>
            <person name="Fritz-Laylin L.K."/>
            <person name="Marechal-Drouard L."/>
            <person name="Marshall W.F."/>
            <person name="Qu L.H."/>
            <person name="Nelson D.R."/>
            <person name="Sanderfoot A.A."/>
            <person name="Spalding M.H."/>
            <person name="Kapitonov V.V."/>
            <person name="Ren Q."/>
            <person name="Ferris P."/>
            <person name="Lindquist E."/>
            <person name="Shapiro H."/>
            <person name="Lucas S.M."/>
            <person name="Grimwood J."/>
            <person name="Schmutz J."/>
            <person name="Cardol P."/>
            <person name="Cerutti H."/>
            <person name="Chanfreau G."/>
            <person name="Chen C.L."/>
            <person name="Cognat V."/>
            <person name="Croft M.T."/>
            <person name="Dent R."/>
            <person name="Dutcher S."/>
            <person name="Fernandez E."/>
            <person name="Fukuzawa H."/>
            <person name="Gonzalez-Ballester D."/>
            <person name="Gonzalez-Halphen D."/>
            <person name="Hallmann A."/>
            <person name="Hanikenne M."/>
            <person name="Hippler M."/>
            <person name="Inwood W."/>
            <person name="Jabbari K."/>
            <person name="Kalanon M."/>
            <person name="Kuras R."/>
            <person name="Lefebvre P.A."/>
            <person name="Lemaire S.D."/>
            <person name="Lobanov A.V."/>
            <person name="Lohr M."/>
            <person name="Manuell A."/>
            <person name="Meier I."/>
            <person name="Mets L."/>
            <person name="Mittag M."/>
            <person name="Mittelmeier T."/>
            <person name="Moroney J.V."/>
            <person name="Moseley J."/>
            <person name="Napoli C."/>
            <person name="Nedelcu A.M."/>
            <person name="Niyogi K."/>
            <person name="Novoselov S.V."/>
            <person name="Paulsen I.T."/>
            <person name="Pazour G."/>
            <person name="Purton S."/>
            <person name="Ral J.P."/>
            <person name="Riano-Pachon D.M."/>
            <person name="Riekhof W."/>
            <person name="Rymarquis L."/>
            <person name="Schroda M."/>
            <person name="Stern D."/>
            <person name="Umen J."/>
            <person name="Willows R."/>
            <person name="Wilson N."/>
            <person name="Zimmer S.L."/>
            <person name="Allmer J."/>
            <person name="Balk J."/>
            <person name="Bisova K."/>
            <person name="Chen C.J."/>
            <person name="Elias M."/>
            <person name="Gendler K."/>
            <person name="Hauser C."/>
            <person name="Lamb M.R."/>
            <person name="Ledford H."/>
            <person name="Long J.C."/>
            <person name="Minagawa J."/>
            <person name="Page M.D."/>
            <person name="Pan J."/>
            <person name="Pootakham W."/>
            <person name="Roje S."/>
            <person name="Rose A."/>
            <person name="Stahlberg E."/>
            <person name="Terauchi A.M."/>
            <person name="Yang P."/>
            <person name="Ball S."/>
            <person name="Bowler C."/>
            <person name="Dieckmann C.L."/>
            <person name="Gladyshev V.N."/>
            <person name="Green P."/>
            <person name="Jorgensen R."/>
            <person name="Mayfield S."/>
            <person name="Mueller-Roeber B."/>
            <person name="Rajamani S."/>
            <person name="Sayre R.T."/>
            <person name="Brokstein P."/>
            <person name="Dubchak I."/>
            <person name="Goodstein D."/>
            <person name="Hornick L."/>
            <person name="Huang Y.W."/>
            <person name="Jhaveri J."/>
            <person name="Luo Y."/>
            <person name="Martinez D."/>
            <person name="Ngau W.C."/>
            <person name="Otillar B."/>
            <person name="Poliakov A."/>
            <person name="Porter A."/>
            <person name="Szajkowski L."/>
            <person name="Werner G."/>
            <person name="Zhou K."/>
            <person name="Grigoriev I.V."/>
            <person name="Rokhsar D.S."/>
            <person name="Grossman A.R."/>
        </authorList>
    </citation>
    <scope>NUCLEOTIDE SEQUENCE [LARGE SCALE GENOMIC DNA]</scope>
    <source>
        <strain evidence="2">CC-503</strain>
    </source>
</reference>
<dbReference type="KEGG" id="cre:CHLRE_02g117676v5"/>
<evidence type="ECO:0000313" key="2">
    <source>
        <dbReference type="Proteomes" id="UP000006906"/>
    </source>
</evidence>
<dbReference type="RefSeq" id="XP_042927636.1">
    <property type="nucleotide sequence ID" value="XM_043060002.1"/>
</dbReference>
<organism evidence="1 2">
    <name type="scientific">Chlamydomonas reinhardtii</name>
    <name type="common">Chlamydomonas smithii</name>
    <dbReference type="NCBI Taxonomy" id="3055"/>
    <lineage>
        <taxon>Eukaryota</taxon>
        <taxon>Viridiplantae</taxon>
        <taxon>Chlorophyta</taxon>
        <taxon>core chlorophytes</taxon>
        <taxon>Chlorophyceae</taxon>
        <taxon>CS clade</taxon>
        <taxon>Chlamydomonadales</taxon>
        <taxon>Chlamydomonadaceae</taxon>
        <taxon>Chlamydomonas</taxon>
    </lineage>
</organism>
<proteinExistence type="predicted"/>
<dbReference type="EMBL" id="CM008963">
    <property type="protein sequence ID" value="PNW87316.1"/>
    <property type="molecule type" value="Genomic_DNA"/>
</dbReference>
<dbReference type="Proteomes" id="UP000006906">
    <property type="component" value="Chromosome 2"/>
</dbReference>
<dbReference type="AlphaFoldDB" id="A0A2K3E3F6"/>
<evidence type="ECO:0000313" key="1">
    <source>
        <dbReference type="EMBL" id="PNW87316.1"/>
    </source>
</evidence>
<protein>
    <submittedName>
        <fullName evidence="1">Uncharacterized protein</fullName>
    </submittedName>
</protein>
<dbReference type="Gramene" id="PNW87316">
    <property type="protein sequence ID" value="PNW87316"/>
    <property type="gene ID" value="CHLRE_02g117676v5"/>
</dbReference>